<feature type="domain" description="DUF4097" evidence="2">
    <location>
        <begin position="112"/>
        <end position="247"/>
    </location>
</feature>
<accession>A0A1M5MDC7</accession>
<gene>
    <name evidence="3" type="ORF">SAMN04488116_2398</name>
</gene>
<evidence type="ECO:0000313" key="3">
    <source>
        <dbReference type="EMBL" id="SHG75394.1"/>
    </source>
</evidence>
<protein>
    <submittedName>
        <fullName evidence="3">Putative adhesin</fullName>
    </submittedName>
</protein>
<dbReference type="Pfam" id="PF13349">
    <property type="entry name" value="DUF4097"/>
    <property type="match status" value="1"/>
</dbReference>
<dbReference type="InterPro" id="IPR025164">
    <property type="entry name" value="Toastrack_DUF4097"/>
</dbReference>
<dbReference type="STRING" id="570519.SAMN04488116_2398"/>
<dbReference type="EMBL" id="FQWL01000003">
    <property type="protein sequence ID" value="SHG75394.1"/>
    <property type="molecule type" value="Genomic_DNA"/>
</dbReference>
<evidence type="ECO:0000259" key="2">
    <source>
        <dbReference type="Pfam" id="PF13349"/>
    </source>
</evidence>
<dbReference type="RefSeq" id="WP_165614893.1">
    <property type="nucleotide sequence ID" value="NZ_FQWL01000003.1"/>
</dbReference>
<reference evidence="4" key="1">
    <citation type="submission" date="2016-11" db="EMBL/GenBank/DDBJ databases">
        <authorList>
            <person name="Varghese N."/>
            <person name="Submissions S."/>
        </authorList>
    </citation>
    <scope>NUCLEOTIDE SEQUENCE [LARGE SCALE GENOMIC DNA]</scope>
    <source>
        <strain evidence="4">DSM 22638</strain>
    </source>
</reference>
<organism evidence="3 4">
    <name type="scientific">Flagellimonas flava</name>
    <dbReference type="NCBI Taxonomy" id="570519"/>
    <lineage>
        <taxon>Bacteria</taxon>
        <taxon>Pseudomonadati</taxon>
        <taxon>Bacteroidota</taxon>
        <taxon>Flavobacteriia</taxon>
        <taxon>Flavobacteriales</taxon>
        <taxon>Flavobacteriaceae</taxon>
        <taxon>Flagellimonas</taxon>
    </lineage>
</organism>
<feature type="chain" id="PRO_5012229080" evidence="1">
    <location>
        <begin position="22"/>
        <end position="250"/>
    </location>
</feature>
<sequence>MRQLSILVLALAISSLTQAQADYTKALSGIEWVKIESKADITLRTQTSNEIRIKGSRSRKISEKAKGLRLVGEGGSDNTEVGFYVVQDGNTLIVKNLRRSEGAEIFLPKNQNVAVKSTWSGDIEIEGFAGEIEANAQLNGSIEISDVNGPVTANALNGEITVAFGTVKQDSPISIYTTNGGVDVALPSNTPANLTLGTTNGDIYTDFDIKRAEKDGLKSISGRKIKASINNGGVNISLKSTNGNIYLRKK</sequence>
<evidence type="ECO:0000256" key="1">
    <source>
        <dbReference type="SAM" id="SignalP"/>
    </source>
</evidence>
<dbReference type="Proteomes" id="UP000184532">
    <property type="component" value="Unassembled WGS sequence"/>
</dbReference>
<feature type="signal peptide" evidence="1">
    <location>
        <begin position="1"/>
        <end position="21"/>
    </location>
</feature>
<name>A0A1M5MDC7_9FLAO</name>
<keyword evidence="1" id="KW-0732">Signal</keyword>
<dbReference type="AlphaFoldDB" id="A0A1M5MDC7"/>
<evidence type="ECO:0000313" key="4">
    <source>
        <dbReference type="Proteomes" id="UP000184532"/>
    </source>
</evidence>
<proteinExistence type="predicted"/>
<keyword evidence="4" id="KW-1185">Reference proteome</keyword>